<feature type="compositionally biased region" description="Basic and acidic residues" evidence="7">
    <location>
        <begin position="450"/>
        <end position="467"/>
    </location>
</feature>
<keyword evidence="3" id="KW-1003">Cell membrane</keyword>
<dbReference type="SMART" id="SM00304">
    <property type="entry name" value="HAMP"/>
    <property type="match status" value="1"/>
</dbReference>
<dbReference type="PROSITE" id="PS50885">
    <property type="entry name" value="HAMP"/>
    <property type="match status" value="1"/>
</dbReference>
<protein>
    <submittedName>
        <fullName evidence="11">Adenylate/guanylate cyclase domain-containing protein</fullName>
    </submittedName>
</protein>
<evidence type="ECO:0000313" key="12">
    <source>
        <dbReference type="Proteomes" id="UP001164965"/>
    </source>
</evidence>
<name>A0ABY6P521_9NOCA</name>
<evidence type="ECO:0000256" key="5">
    <source>
        <dbReference type="ARBA" id="ARBA00022989"/>
    </source>
</evidence>
<evidence type="ECO:0000259" key="10">
    <source>
        <dbReference type="PROSITE" id="PS50885"/>
    </source>
</evidence>
<dbReference type="CDD" id="cd06225">
    <property type="entry name" value="HAMP"/>
    <property type="match status" value="1"/>
</dbReference>
<dbReference type="Pfam" id="PF00211">
    <property type="entry name" value="Guanylate_cyc"/>
    <property type="match status" value="1"/>
</dbReference>
<dbReference type="SUPFAM" id="SSF158472">
    <property type="entry name" value="HAMP domain-like"/>
    <property type="match status" value="1"/>
</dbReference>
<keyword evidence="12" id="KW-1185">Reference proteome</keyword>
<evidence type="ECO:0000256" key="8">
    <source>
        <dbReference type="SAM" id="Phobius"/>
    </source>
</evidence>
<feature type="domain" description="Guanylate cyclase" evidence="9">
    <location>
        <begin position="306"/>
        <end position="429"/>
    </location>
</feature>
<evidence type="ECO:0000256" key="1">
    <source>
        <dbReference type="ARBA" id="ARBA00004651"/>
    </source>
</evidence>
<dbReference type="PANTHER" id="PTHR43081">
    <property type="entry name" value="ADENYLATE CYCLASE, TERMINAL-DIFFERENTIATION SPECIFIC-RELATED"/>
    <property type="match status" value="1"/>
</dbReference>
<dbReference type="InterPro" id="IPR029787">
    <property type="entry name" value="Nucleotide_cyclase"/>
</dbReference>
<evidence type="ECO:0000256" key="2">
    <source>
        <dbReference type="ARBA" id="ARBA00005381"/>
    </source>
</evidence>
<feature type="transmembrane region" description="Helical" evidence="8">
    <location>
        <begin position="198"/>
        <end position="221"/>
    </location>
</feature>
<feature type="transmembrane region" description="Helical" evidence="8">
    <location>
        <begin position="112"/>
        <end position="135"/>
    </location>
</feature>
<dbReference type="Pfam" id="PF00672">
    <property type="entry name" value="HAMP"/>
    <property type="match status" value="1"/>
</dbReference>
<feature type="transmembrane region" description="Helical" evidence="8">
    <location>
        <begin position="164"/>
        <end position="186"/>
    </location>
</feature>
<evidence type="ECO:0000256" key="7">
    <source>
        <dbReference type="SAM" id="MobiDB-lite"/>
    </source>
</evidence>
<dbReference type="EMBL" id="CP110615">
    <property type="protein sequence ID" value="UZJ26742.1"/>
    <property type="molecule type" value="Genomic_DNA"/>
</dbReference>
<dbReference type="Gene3D" id="6.10.340.10">
    <property type="match status" value="1"/>
</dbReference>
<feature type="transmembrane region" description="Helical" evidence="8">
    <location>
        <begin position="37"/>
        <end position="58"/>
    </location>
</feature>
<keyword evidence="5 8" id="KW-1133">Transmembrane helix</keyword>
<dbReference type="InterPro" id="IPR001054">
    <property type="entry name" value="A/G_cyclase"/>
</dbReference>
<dbReference type="Proteomes" id="UP001164965">
    <property type="component" value="Chromosome"/>
</dbReference>
<dbReference type="Gene3D" id="3.30.70.1230">
    <property type="entry name" value="Nucleotide cyclase"/>
    <property type="match status" value="1"/>
</dbReference>
<dbReference type="CDD" id="cd07302">
    <property type="entry name" value="CHD"/>
    <property type="match status" value="1"/>
</dbReference>
<evidence type="ECO:0000259" key="9">
    <source>
        <dbReference type="PROSITE" id="PS50125"/>
    </source>
</evidence>
<comment type="subcellular location">
    <subcellularLocation>
        <location evidence="1">Cell membrane</location>
        <topology evidence="1">Multi-pass membrane protein</topology>
    </subcellularLocation>
</comment>
<comment type="similarity">
    <text evidence="2">Belongs to the adenylyl cyclase class-3 family.</text>
</comment>
<organism evidence="11 12">
    <name type="scientific">Rhodococcus antarcticus</name>
    <dbReference type="NCBI Taxonomy" id="2987751"/>
    <lineage>
        <taxon>Bacteria</taxon>
        <taxon>Bacillati</taxon>
        <taxon>Actinomycetota</taxon>
        <taxon>Actinomycetes</taxon>
        <taxon>Mycobacteriales</taxon>
        <taxon>Nocardiaceae</taxon>
        <taxon>Rhodococcus</taxon>
    </lineage>
</organism>
<evidence type="ECO:0000256" key="3">
    <source>
        <dbReference type="ARBA" id="ARBA00022475"/>
    </source>
</evidence>
<feature type="domain" description="HAMP" evidence="10">
    <location>
        <begin position="222"/>
        <end position="274"/>
    </location>
</feature>
<dbReference type="InterPro" id="IPR003660">
    <property type="entry name" value="HAMP_dom"/>
</dbReference>
<dbReference type="PROSITE" id="PS50125">
    <property type="entry name" value="GUANYLATE_CYCLASE_2"/>
    <property type="match status" value="1"/>
</dbReference>
<evidence type="ECO:0000256" key="6">
    <source>
        <dbReference type="ARBA" id="ARBA00023136"/>
    </source>
</evidence>
<dbReference type="SMART" id="SM00044">
    <property type="entry name" value="CYCc"/>
    <property type="match status" value="1"/>
</dbReference>
<keyword evidence="4 8" id="KW-0812">Transmembrane</keyword>
<dbReference type="PANTHER" id="PTHR43081:SF17">
    <property type="entry name" value="BLL5647 PROTEIN"/>
    <property type="match status" value="1"/>
</dbReference>
<dbReference type="RefSeq" id="WP_265384846.1">
    <property type="nucleotide sequence ID" value="NZ_CP110615.1"/>
</dbReference>
<feature type="transmembrane region" description="Helical" evidence="8">
    <location>
        <begin position="87"/>
        <end position="106"/>
    </location>
</feature>
<proteinExistence type="inferred from homology"/>
<gene>
    <name evidence="11" type="ORF">RHODO2019_17225</name>
</gene>
<feature type="region of interest" description="Disordered" evidence="7">
    <location>
        <begin position="450"/>
        <end position="479"/>
    </location>
</feature>
<keyword evidence="6 8" id="KW-0472">Membrane</keyword>
<evidence type="ECO:0000256" key="4">
    <source>
        <dbReference type="ARBA" id="ARBA00022692"/>
    </source>
</evidence>
<accession>A0ABY6P521</accession>
<evidence type="ECO:0000313" key="11">
    <source>
        <dbReference type="EMBL" id="UZJ26742.1"/>
    </source>
</evidence>
<sequence length="479" mass="50087">MALSNVVGALVVFVFVRFVLPVPDTEGLAQAEARNVLVFGIVLVVAVVTGTAAAALLLRPVLTWRRRGGEPTRAEQRAALRAPLRQVGVHAAMWTLGGIIFVGLNVGAVPRLAVAIAVTVLLGASATCSLGYLLAERLLRPVAAAALAHDVPEQTTAPGVVTRVLIAVGAAAGIPALGIVLVVVSQLTGQLSTTTDELALTVLFLAVVLLVVGLLGSLLVARSVADPVQQVRRALAQVQRGRTDVCVEVYDGSEVGLLQAGFNQMVGGVAERERLRDLFGRHVGEDVARRALEHGTDLGGEVREVAVLFVDLVGSTHLAATRPPAEVVVLLNDFFRVVVEVVGRHGGFVNKFEGDAALVVFGAPLEHPGASAAALRAARELHAELRAVSEVDFGIGVSSGAAVAGNIGAARRFEYTVIGDPVNEAARLTELAKARPGRVLASLTSLERAGDPERGRWEQGAEVELRGRASTTRLAEPRT</sequence>
<reference evidence="11" key="1">
    <citation type="submission" date="2022-10" db="EMBL/GenBank/DDBJ databases">
        <title>Rhodococcus sp.75.</title>
        <authorList>
            <person name="Sun M."/>
        </authorList>
    </citation>
    <scope>NUCLEOTIDE SEQUENCE</scope>
    <source>
        <strain evidence="11">75</strain>
    </source>
</reference>
<dbReference type="SUPFAM" id="SSF55073">
    <property type="entry name" value="Nucleotide cyclase"/>
    <property type="match status" value="1"/>
</dbReference>
<dbReference type="InterPro" id="IPR050697">
    <property type="entry name" value="Adenylyl/Guanylyl_Cyclase_3/4"/>
</dbReference>